<keyword evidence="10 15" id="KW-0862">Zinc</keyword>
<dbReference type="PROSITE" id="PS50092">
    <property type="entry name" value="TSP1"/>
    <property type="match status" value="8"/>
</dbReference>
<evidence type="ECO:0000256" key="4">
    <source>
        <dbReference type="ARBA" id="ARBA00022670"/>
    </source>
</evidence>
<keyword evidence="8" id="KW-0677">Repeat</keyword>
<dbReference type="SUPFAM" id="SSF55486">
    <property type="entry name" value="Metalloproteases ('zincins'), catalytic domain"/>
    <property type="match status" value="1"/>
</dbReference>
<dbReference type="InterPro" id="IPR010294">
    <property type="entry name" value="ADAMTS_spacer1"/>
</dbReference>
<evidence type="ECO:0000256" key="10">
    <source>
        <dbReference type="ARBA" id="ARBA00022833"/>
    </source>
</evidence>
<comment type="caution">
    <text evidence="15">Lacks conserved residue(s) required for the propagation of feature annotation.</text>
</comment>
<dbReference type="PRINTS" id="PR01857">
    <property type="entry name" value="ADAMTSFAMILY"/>
</dbReference>
<dbReference type="InterPro" id="IPR041645">
    <property type="entry name" value="ADAMTS_CR_2"/>
</dbReference>
<dbReference type="Pfam" id="PF01562">
    <property type="entry name" value="Pep_M12B_propep"/>
    <property type="match status" value="1"/>
</dbReference>
<dbReference type="Gene3D" id="2.60.120.830">
    <property type="match status" value="1"/>
</dbReference>
<dbReference type="PANTHER" id="PTHR13723:SF200">
    <property type="entry name" value="ADAM METALLOPEPTIDASE WITH THROMBOSPONDIN TYPE 1 MOTIF B, ISOFORM B"/>
    <property type="match status" value="1"/>
</dbReference>
<feature type="binding site" evidence="15">
    <location>
        <position position="513"/>
    </location>
    <ligand>
        <name>Zn(2+)</name>
        <dbReference type="ChEBI" id="CHEBI:29105"/>
        <note>catalytic</note>
    </ligand>
</feature>
<dbReference type="CDD" id="cd04273">
    <property type="entry name" value="ZnMc_ADAMTS_like"/>
    <property type="match status" value="1"/>
</dbReference>
<dbReference type="Pfam" id="PF17771">
    <property type="entry name" value="ADAMTS_CR_2"/>
    <property type="match status" value="1"/>
</dbReference>
<evidence type="ECO:0000259" key="17">
    <source>
        <dbReference type="PROSITE" id="PS50215"/>
    </source>
</evidence>
<feature type="compositionally biased region" description="Basic and acidic residues" evidence="16">
    <location>
        <begin position="240"/>
        <end position="263"/>
    </location>
</feature>
<evidence type="ECO:0000256" key="6">
    <source>
        <dbReference type="ARBA" id="ARBA00022723"/>
    </source>
</evidence>
<dbReference type="Proteomes" id="UP001642483">
    <property type="component" value="Unassembled WGS sequence"/>
</dbReference>
<keyword evidence="2" id="KW-0964">Secreted</keyword>
<dbReference type="Gene3D" id="3.40.1620.60">
    <property type="match status" value="1"/>
</dbReference>
<keyword evidence="9" id="KW-0378">Hydrolase</keyword>
<protein>
    <recommendedName>
        <fullName evidence="21">A disintegrin and metalloproteinase with thrombospondin motifs 7</fullName>
    </recommendedName>
</protein>
<evidence type="ECO:0000256" key="12">
    <source>
        <dbReference type="ARBA" id="ARBA00023145"/>
    </source>
</evidence>
<name>A0ABP0FFD7_CLALP</name>
<dbReference type="InterPro" id="IPR002870">
    <property type="entry name" value="Peptidase_M12B_N"/>
</dbReference>
<dbReference type="PANTHER" id="PTHR13723">
    <property type="entry name" value="ADAMTS A DISINTEGRIN AND METALLOPROTEASE WITH THROMBOSPONDIN MOTIFS PROTEASE"/>
    <property type="match status" value="1"/>
</dbReference>
<keyword evidence="11" id="KW-0482">Metalloprotease</keyword>
<dbReference type="Pfam" id="PF19030">
    <property type="entry name" value="TSP1_ADAMTS"/>
    <property type="match status" value="7"/>
</dbReference>
<dbReference type="InterPro" id="IPR001590">
    <property type="entry name" value="Peptidase_M12B"/>
</dbReference>
<keyword evidence="13" id="KW-1015">Disulfide bond</keyword>
<dbReference type="InterPro" id="IPR006586">
    <property type="entry name" value="ADAM_Cys-rich"/>
</dbReference>
<evidence type="ECO:0000256" key="5">
    <source>
        <dbReference type="ARBA" id="ARBA00022685"/>
    </source>
</evidence>
<evidence type="ECO:0000256" key="9">
    <source>
        <dbReference type="ARBA" id="ARBA00022801"/>
    </source>
</evidence>
<comment type="subcellular location">
    <subcellularLocation>
        <location evidence="1">Secreted</location>
        <location evidence="1">Extracellular space</location>
        <location evidence="1">Extracellular matrix</location>
    </subcellularLocation>
</comment>
<feature type="active site" evidence="15">
    <location>
        <position position="514"/>
    </location>
</feature>
<evidence type="ECO:0000256" key="7">
    <source>
        <dbReference type="ARBA" id="ARBA00022729"/>
    </source>
</evidence>
<dbReference type="Pfam" id="PF01421">
    <property type="entry name" value="Reprolysin"/>
    <property type="match status" value="1"/>
</dbReference>
<evidence type="ECO:0000256" key="14">
    <source>
        <dbReference type="ARBA" id="ARBA00023180"/>
    </source>
</evidence>
<evidence type="ECO:0000313" key="20">
    <source>
        <dbReference type="Proteomes" id="UP001642483"/>
    </source>
</evidence>
<keyword evidence="5" id="KW-0165">Cleavage on pair of basic residues</keyword>
<reference evidence="19 20" key="1">
    <citation type="submission" date="2024-02" db="EMBL/GenBank/DDBJ databases">
        <authorList>
            <person name="Daric V."/>
            <person name="Darras S."/>
        </authorList>
    </citation>
    <scope>NUCLEOTIDE SEQUENCE [LARGE SCALE GENOMIC DNA]</scope>
</reference>
<evidence type="ECO:0000256" key="2">
    <source>
        <dbReference type="ARBA" id="ARBA00022525"/>
    </source>
</evidence>
<evidence type="ECO:0000256" key="1">
    <source>
        <dbReference type="ARBA" id="ARBA00004498"/>
    </source>
</evidence>
<keyword evidence="12" id="KW-0865">Zymogen</keyword>
<keyword evidence="6 15" id="KW-0479">Metal-binding</keyword>
<dbReference type="PROSITE" id="PS50900">
    <property type="entry name" value="PLAC"/>
    <property type="match status" value="1"/>
</dbReference>
<dbReference type="InterPro" id="IPR013273">
    <property type="entry name" value="ADAMTS/ADAMTS-like"/>
</dbReference>
<dbReference type="Pfam" id="PF05986">
    <property type="entry name" value="ADAMTS_spacer1"/>
    <property type="match status" value="1"/>
</dbReference>
<proteinExistence type="predicted"/>
<feature type="domain" description="PLAC" evidence="18">
    <location>
        <begin position="1612"/>
        <end position="1652"/>
    </location>
</feature>
<evidence type="ECO:0000256" key="15">
    <source>
        <dbReference type="PROSITE-ProRule" id="PRU00276"/>
    </source>
</evidence>
<dbReference type="Pfam" id="PF19236">
    <property type="entry name" value="ADAMTS_CR_3"/>
    <property type="match status" value="1"/>
</dbReference>
<accession>A0ABP0FFD7</accession>
<feature type="domain" description="Peptidase M12B" evidence="17">
    <location>
        <begin position="364"/>
        <end position="577"/>
    </location>
</feature>
<evidence type="ECO:0000256" key="16">
    <source>
        <dbReference type="SAM" id="MobiDB-lite"/>
    </source>
</evidence>
<gene>
    <name evidence="19" type="ORF">CVLEPA_LOCUS6223</name>
</gene>
<dbReference type="InterPro" id="IPR045371">
    <property type="entry name" value="ADAMTS_CR_3"/>
</dbReference>
<feature type="binding site" evidence="15">
    <location>
        <position position="517"/>
    </location>
    <ligand>
        <name>Zn(2+)</name>
        <dbReference type="ChEBI" id="CHEBI:29105"/>
        <note>catalytic</note>
    </ligand>
</feature>
<dbReference type="InterPro" id="IPR036383">
    <property type="entry name" value="TSP1_rpt_sf"/>
</dbReference>
<keyword evidence="7" id="KW-0732">Signal</keyword>
<feature type="region of interest" description="Disordered" evidence="16">
    <location>
        <begin position="236"/>
        <end position="266"/>
    </location>
</feature>
<dbReference type="InterPro" id="IPR000884">
    <property type="entry name" value="TSP1_rpt"/>
</dbReference>
<dbReference type="Gene3D" id="3.40.390.10">
    <property type="entry name" value="Collagenase (Catalytic Domain)"/>
    <property type="match status" value="1"/>
</dbReference>
<dbReference type="PROSITE" id="PS50215">
    <property type="entry name" value="ADAM_MEPRO"/>
    <property type="match status" value="1"/>
</dbReference>
<dbReference type="SMART" id="SM00608">
    <property type="entry name" value="ACR"/>
    <property type="match status" value="1"/>
</dbReference>
<dbReference type="InterPro" id="IPR010909">
    <property type="entry name" value="PLAC"/>
</dbReference>
<evidence type="ECO:0000256" key="13">
    <source>
        <dbReference type="ARBA" id="ARBA00023157"/>
    </source>
</evidence>
<dbReference type="EMBL" id="CAWYQH010000035">
    <property type="protein sequence ID" value="CAK8676788.1"/>
    <property type="molecule type" value="Genomic_DNA"/>
</dbReference>
<dbReference type="Gene3D" id="2.20.100.10">
    <property type="entry name" value="Thrombospondin type-1 (TSP1) repeat"/>
    <property type="match status" value="7"/>
</dbReference>
<evidence type="ECO:0008006" key="21">
    <source>
        <dbReference type="Google" id="ProtNLM"/>
    </source>
</evidence>
<feature type="binding site" evidence="15">
    <location>
        <position position="523"/>
    </location>
    <ligand>
        <name>Zn(2+)</name>
        <dbReference type="ChEBI" id="CHEBI:29105"/>
        <note>catalytic</note>
    </ligand>
</feature>
<comment type="caution">
    <text evidence="19">The sequence shown here is derived from an EMBL/GenBank/DDBJ whole genome shotgun (WGS) entry which is preliminary data.</text>
</comment>
<keyword evidence="4" id="KW-0645">Protease</keyword>
<evidence type="ECO:0000256" key="3">
    <source>
        <dbReference type="ARBA" id="ARBA00022530"/>
    </source>
</evidence>
<dbReference type="SUPFAM" id="SSF82895">
    <property type="entry name" value="TSP-1 type 1 repeat"/>
    <property type="match status" value="8"/>
</dbReference>
<evidence type="ECO:0000259" key="18">
    <source>
        <dbReference type="PROSITE" id="PS50900"/>
    </source>
</evidence>
<evidence type="ECO:0000313" key="19">
    <source>
        <dbReference type="EMBL" id="CAK8676788.1"/>
    </source>
</evidence>
<dbReference type="InterPro" id="IPR050439">
    <property type="entry name" value="ADAMTS_ADAMTS-like"/>
</dbReference>
<organism evidence="19 20">
    <name type="scientific">Clavelina lepadiformis</name>
    <name type="common">Light-bulb sea squirt</name>
    <name type="synonym">Ascidia lepadiformis</name>
    <dbReference type="NCBI Taxonomy" id="159417"/>
    <lineage>
        <taxon>Eukaryota</taxon>
        <taxon>Metazoa</taxon>
        <taxon>Chordata</taxon>
        <taxon>Tunicata</taxon>
        <taxon>Ascidiacea</taxon>
        <taxon>Aplousobranchia</taxon>
        <taxon>Clavelinidae</taxon>
        <taxon>Clavelina</taxon>
    </lineage>
</organism>
<dbReference type="Pfam" id="PF00090">
    <property type="entry name" value="TSP_1"/>
    <property type="match status" value="1"/>
</dbReference>
<keyword evidence="3" id="KW-0272">Extracellular matrix</keyword>
<dbReference type="InterPro" id="IPR024079">
    <property type="entry name" value="MetalloPept_cat_dom_sf"/>
</dbReference>
<sequence length="1661" mass="188733">MDGSIRPVWKLFRPTFLFVLHFLVYSAIILLTTASSVDHVAEKHVYSSSSHKTNQKAQSYLKEISSILEHSSSQTSSQLDYIVTYPARVDHQRNFLSHKVSFFPQESNPRRKRDLSDDEDQKNIFITVNMGRKEVTLNLTENTRIVHPNFVVERLRPEEDEEARFDGSPPHRSSIKLGTSWPCHFRGYVIDHPNSSVALSTCNGLTGLIRLDEGDYFIEPMVKSYDDAGFNKKQAHKVYKRDASRQQKAEEKSSQSDADKEVDLEPENSFVSEALHRRSRHKTDDFRHHDGRMNSLSKLFDINSQAENTTSQHFPAEFCGVKDTRRQYERDLRARKSWEKRRKQRAPIRLSGKQRKKRSLSLEHWVEMMVVVDRKMVEYYELYHEEEVERYVLTIVNMVSGLFHDWSIGNSLHITLIRLILLEGDERSIVISQHAEKTLESFCRWAKRMNPRSDNHANHHDVAVLLTRKNICSNSNTSCETLGLAHVAGMCQSHRSCNVNQDTGLSLAFTVAHELGHNFAMHHDGQLNECEPDNHKPRVMSPHLTSNNLPMRWSRCSRRYITRFLDRNWGFCLMDMPSVEHDQFNFPKHLPGVLYNADHQCRLMFGPRSKHCKGIDDICNRLWCVYQGTCRSRLHAAVAGTKCGKGRWCYGGKCVPFGRSSKSSNGGWGPWTKWSRCSRTCGVGISYSARYCNRPVPRNGGRYCLGERRRYRTCNTWKCPKSNTTLTFREQQCAEFNNVLYRNHSYSWLAVESAIYPCELHCYTNSSKTPFADRLRDKVVDGTKCFTKNHAKDICVDGICKRLGCDLKIDSMAREDKCGVCRGDGSTCTEIESSFDVKRGNEYEQVGLLPMGARNIKVVETRPSLNYLALKSPVDNDYYLNGNYTIQWDFMFELAGTTFTYQRINKTLDNITAEGPLTHDLMVMVLFLEDNPGINISYVMPNNVTAVLLTNDDPPQFQWMRHPWSSCSRTCGKGIQISKAICVEKKAGIVEEDFCSPNSRPGDRRRICVNPRCPAEWLTGPWLPCSVTCGGGIGRQKRTVLCIRSINDIEQIVLNRTKCSKLRQPKRTRSCLASSQLPCPVWRAGPWGQCSQTCGSGIQNRIVNCVTYVINDVISLGDEDMDSRGENYHVEPAMVDAGDPSSNRSHIPGPNELVTLNKITILQRRKEQNLLESVDFDIESDDACVEITRPHDKEPCNLGECSEIKPADHTILPSYFENLENAFDMDFSPDTDPVVVTKEILNQNEGANVFEDFDIPPDLGRSNNNHIESDSSAIPGNHTDLLDVENTTNIATEITLQNITFKEDDLLENTNALSNFAPSRTWSFISANETRTHHLQTEVYQHFNDGGSGKGLLEDDIHLINGNIKTSTTSTTTTSTTTTSVTSTFTESTSPTIPPKWLIGLWGQCSTTCGVGARIRNVICSAGPERCDDTARPAPAQRCNLKPCARWQYGGWSKCSRPCGGGLKRLKVHCRDSRTDELLRPYHCSSSPKLPVVNKTCNARQCLPWKTSRWSQCNVTCGTGIQRRRIACSRRGWCNPNFKPVHIKNCMPRKCVEWRTSAWSRCSVNCGNGQKRRLVECIEKETDKLSDACDSLLIPKDVQKCNEEPCRVTDFDFSSCTGDRLKTKFCRVLRTWGKCVQPSLAIQCCATCKTFLNVRRHDKIS</sequence>
<dbReference type="SMART" id="SM00209">
    <property type="entry name" value="TSP1"/>
    <property type="match status" value="8"/>
</dbReference>
<keyword evidence="20" id="KW-1185">Reference proteome</keyword>
<evidence type="ECO:0000256" key="11">
    <source>
        <dbReference type="ARBA" id="ARBA00023049"/>
    </source>
</evidence>
<keyword evidence="14" id="KW-0325">Glycoprotein</keyword>
<evidence type="ECO:0000256" key="8">
    <source>
        <dbReference type="ARBA" id="ARBA00022737"/>
    </source>
</evidence>